<dbReference type="Proteomes" id="UP000572680">
    <property type="component" value="Unassembled WGS sequence"/>
</dbReference>
<organism evidence="1 2">
    <name type="scientific">Actinomadura namibiensis</name>
    <dbReference type="NCBI Taxonomy" id="182080"/>
    <lineage>
        <taxon>Bacteria</taxon>
        <taxon>Bacillati</taxon>
        <taxon>Actinomycetota</taxon>
        <taxon>Actinomycetes</taxon>
        <taxon>Streptosporangiales</taxon>
        <taxon>Thermomonosporaceae</taxon>
        <taxon>Actinomadura</taxon>
    </lineage>
</organism>
<comment type="caution">
    <text evidence="1">The sequence shown here is derived from an EMBL/GenBank/DDBJ whole genome shotgun (WGS) entry which is preliminary data.</text>
</comment>
<accession>A0A7W3QJA5</accession>
<evidence type="ECO:0000313" key="2">
    <source>
        <dbReference type="Proteomes" id="UP000572680"/>
    </source>
</evidence>
<protein>
    <submittedName>
        <fullName evidence="1">Uncharacterized protein</fullName>
    </submittedName>
</protein>
<dbReference type="RefSeq" id="WP_182841674.1">
    <property type="nucleotide sequence ID" value="NZ_BAAALP010000003.1"/>
</dbReference>
<name>A0A7W3QJA5_ACTNM</name>
<reference evidence="1 2" key="1">
    <citation type="submission" date="2020-08" db="EMBL/GenBank/DDBJ databases">
        <title>Genomic Encyclopedia of Type Strains, Phase IV (KMG-IV): sequencing the most valuable type-strain genomes for metagenomic binning, comparative biology and taxonomic classification.</title>
        <authorList>
            <person name="Goeker M."/>
        </authorList>
    </citation>
    <scope>NUCLEOTIDE SEQUENCE [LARGE SCALE GENOMIC DNA]</scope>
    <source>
        <strain evidence="1 2">DSM 44197</strain>
    </source>
</reference>
<gene>
    <name evidence="1" type="ORF">HNR61_000779</name>
</gene>
<evidence type="ECO:0000313" key="1">
    <source>
        <dbReference type="EMBL" id="MBA8949181.1"/>
    </source>
</evidence>
<sequence>MVECFHALVLTGTPGVVRGRCREAFRAGEVFTVARDAGGDHPVSLTVREIRVYGRPVDELTPVVTAELVPTGRGAGRLAAGTLLCRTA</sequence>
<dbReference type="AlphaFoldDB" id="A0A7W3QJA5"/>
<proteinExistence type="predicted"/>
<keyword evidence="2" id="KW-1185">Reference proteome</keyword>
<dbReference type="EMBL" id="JACJIA010000001">
    <property type="protein sequence ID" value="MBA8949181.1"/>
    <property type="molecule type" value="Genomic_DNA"/>
</dbReference>